<gene>
    <name evidence="5" type="ORF">PGLA1383_LOCUS17199</name>
</gene>
<evidence type="ECO:0000259" key="4">
    <source>
        <dbReference type="SMART" id="SM00645"/>
    </source>
</evidence>
<dbReference type="InterPro" id="IPR000668">
    <property type="entry name" value="Peptidase_C1A_C"/>
</dbReference>
<feature type="signal peptide" evidence="3">
    <location>
        <begin position="1"/>
        <end position="18"/>
    </location>
</feature>
<dbReference type="PROSITE" id="PS00640">
    <property type="entry name" value="THIOL_PROTEASE_ASN"/>
    <property type="match status" value="1"/>
</dbReference>
<evidence type="ECO:0000256" key="3">
    <source>
        <dbReference type="SAM" id="SignalP"/>
    </source>
</evidence>
<dbReference type="PANTHER" id="PTHR12411">
    <property type="entry name" value="CYSTEINE PROTEASE FAMILY C1-RELATED"/>
    <property type="match status" value="1"/>
</dbReference>
<dbReference type="OrthoDB" id="190265at2759"/>
<dbReference type="GO" id="GO:0008234">
    <property type="term" value="F:cysteine-type peptidase activity"/>
    <property type="evidence" value="ECO:0007669"/>
    <property type="project" value="InterPro"/>
</dbReference>
<evidence type="ECO:0000313" key="6">
    <source>
        <dbReference type="Proteomes" id="UP000654075"/>
    </source>
</evidence>
<protein>
    <recommendedName>
        <fullName evidence="4">Peptidase C1A papain C-terminal domain-containing protein</fullName>
    </recommendedName>
</protein>
<dbReference type="InterPro" id="IPR038765">
    <property type="entry name" value="Papain-like_cys_pep_sf"/>
</dbReference>
<organism evidence="5 6">
    <name type="scientific">Polarella glacialis</name>
    <name type="common">Dinoflagellate</name>
    <dbReference type="NCBI Taxonomy" id="89957"/>
    <lineage>
        <taxon>Eukaryota</taxon>
        <taxon>Sar</taxon>
        <taxon>Alveolata</taxon>
        <taxon>Dinophyceae</taxon>
        <taxon>Suessiales</taxon>
        <taxon>Suessiaceae</taxon>
        <taxon>Polarella</taxon>
    </lineage>
</organism>
<feature type="chain" id="PRO_5032325516" description="Peptidase C1A papain C-terminal domain-containing protein" evidence="3">
    <location>
        <begin position="19"/>
        <end position="673"/>
    </location>
</feature>
<dbReference type="OMA" id="KDNGCHG"/>
<dbReference type="SUPFAM" id="SSF54001">
    <property type="entry name" value="Cysteine proteinases"/>
    <property type="match status" value="2"/>
</dbReference>
<dbReference type="Proteomes" id="UP000654075">
    <property type="component" value="Unassembled WGS sequence"/>
</dbReference>
<keyword evidence="6" id="KW-1185">Reference proteome</keyword>
<dbReference type="FunFam" id="3.90.70.10:FF:000117">
    <property type="entry name" value="Probable papain cysteine protease"/>
    <property type="match status" value="2"/>
</dbReference>
<comment type="caution">
    <text evidence="5">The sequence shown here is derived from an EMBL/GenBank/DDBJ whole genome shotgun (WGS) entry which is preliminary data.</text>
</comment>
<dbReference type="Pfam" id="PF00112">
    <property type="entry name" value="Peptidase_C1"/>
    <property type="match status" value="2"/>
</dbReference>
<name>A0A813EHL8_POLGL</name>
<reference evidence="5" key="1">
    <citation type="submission" date="2021-02" db="EMBL/GenBank/DDBJ databases">
        <authorList>
            <person name="Dougan E. K."/>
            <person name="Rhodes N."/>
            <person name="Thang M."/>
            <person name="Chan C."/>
        </authorList>
    </citation>
    <scope>NUCLEOTIDE SEQUENCE</scope>
</reference>
<evidence type="ECO:0000256" key="2">
    <source>
        <dbReference type="ARBA" id="ARBA00023145"/>
    </source>
</evidence>
<dbReference type="InterPro" id="IPR025661">
    <property type="entry name" value="Pept_asp_AS"/>
</dbReference>
<dbReference type="AlphaFoldDB" id="A0A813EHL8"/>
<feature type="domain" description="Peptidase C1A papain C-terminal" evidence="4">
    <location>
        <begin position="52"/>
        <end position="287"/>
    </location>
</feature>
<proteinExistence type="inferred from homology"/>
<sequence length="673" mass="73417">MRLLLVVVLGVLPSFSSGAENSTKCTCYRPSKNRDEHVLSPRMHELLTLVALPQELDWRNKDGINYLTMSRNQHIPYYCGACWAFATTAVLSDRLRIARGPSGPEVNLAVQVVLNCDMEDVGCSGGDALPAWKFIKEFGGIPSETCQPYTAEGRDTGKTCLAMDVCKACDSKGCFSPPEHEVYGVAEYGKVKGEYEMMAELQRGPIACGIATPGDFCNLTGDSIYEDKVGGSKIDHLISVVGYGEENGVKFWVIRNSWGTYWGHYGFARVVRGKNNIKIEEDCAWVTPSNGGRPIKRFAAHAGNNLYEKPGEAAHDRKHEVVEPIASVAAPDSPACRVHRNDWEKVGGELVLSPRPQDTLAAKDLPKSWDWRNVSGQSYVTSMTNEHAPTYCGSCWAQGVASALSDRLSVQQKGSWPKVALAPQVLLNCVAGGSCKGGDPAGAYSYMHRNGIVDQTCQLYQGRKLQCSGHGVCETCAPSNDEHGLVWPGHCAAVSSPVMYFVSEYGSVRGAQSMKAEIYQRGPIGCGLQATRQFRSYSGGIYSESADGQINHQVSVAGWGRAGRHETEPRGTEFWIGRNSWGTFWGEDGWFRIRMHDMNLGIEHDCDWGVPVAASDSNAPILALDSLVHRPPRAAQGLALLSLVAFVGAIAAARRRWSSESLEESDQYAYLVA</sequence>
<feature type="domain" description="Peptidase C1A papain C-terminal" evidence="4">
    <location>
        <begin position="365"/>
        <end position="610"/>
    </location>
</feature>
<evidence type="ECO:0000256" key="1">
    <source>
        <dbReference type="ARBA" id="ARBA00008455"/>
    </source>
</evidence>
<dbReference type="SMART" id="SM00645">
    <property type="entry name" value="Pept_C1"/>
    <property type="match status" value="2"/>
</dbReference>
<evidence type="ECO:0000313" key="5">
    <source>
        <dbReference type="EMBL" id="CAE8598800.1"/>
    </source>
</evidence>
<dbReference type="PRINTS" id="PR00705">
    <property type="entry name" value="PAPAIN"/>
</dbReference>
<dbReference type="GO" id="GO:0006508">
    <property type="term" value="P:proteolysis"/>
    <property type="evidence" value="ECO:0007669"/>
    <property type="project" value="InterPro"/>
</dbReference>
<dbReference type="InterPro" id="IPR013128">
    <property type="entry name" value="Peptidase_C1A"/>
</dbReference>
<accession>A0A813EHL8</accession>
<keyword evidence="2" id="KW-0865">Zymogen</keyword>
<keyword evidence="3" id="KW-0732">Signal</keyword>
<dbReference type="EMBL" id="CAJNNV010010581">
    <property type="protein sequence ID" value="CAE8598800.1"/>
    <property type="molecule type" value="Genomic_DNA"/>
</dbReference>
<dbReference type="Gene3D" id="3.90.70.10">
    <property type="entry name" value="Cysteine proteinases"/>
    <property type="match status" value="2"/>
</dbReference>
<comment type="similarity">
    <text evidence="1">Belongs to the peptidase C1 family.</text>
</comment>